<evidence type="ECO:0000313" key="2">
    <source>
        <dbReference type="Proteomes" id="UP001177670"/>
    </source>
</evidence>
<dbReference type="EMBL" id="JAHYIQ010000027">
    <property type="protein sequence ID" value="KAK1121379.1"/>
    <property type="molecule type" value="Genomic_DNA"/>
</dbReference>
<reference evidence="1" key="1">
    <citation type="submission" date="2021-10" db="EMBL/GenBank/DDBJ databases">
        <title>Melipona bicolor Genome sequencing and assembly.</title>
        <authorList>
            <person name="Araujo N.S."/>
            <person name="Arias M.C."/>
        </authorList>
    </citation>
    <scope>NUCLEOTIDE SEQUENCE</scope>
    <source>
        <strain evidence="1">USP_2M_L1-L4_2017</strain>
        <tissue evidence="1">Whole body</tissue>
    </source>
</reference>
<gene>
    <name evidence="1" type="ORF">K0M31_010673</name>
</gene>
<proteinExistence type="predicted"/>
<sequence>MIDAHGTAVTITFPRRQSVNTRDNLGQLTTFTFPAPKEFSLHVLDYVGLNNVHGSPPTTLHCSLSHTLNAKAERSQFRVLLYRVLLK</sequence>
<accession>A0AA40FLM6</accession>
<comment type="caution">
    <text evidence="1">The sequence shown here is derived from an EMBL/GenBank/DDBJ whole genome shotgun (WGS) entry which is preliminary data.</text>
</comment>
<evidence type="ECO:0000313" key="1">
    <source>
        <dbReference type="EMBL" id="KAK1121379.1"/>
    </source>
</evidence>
<protein>
    <submittedName>
        <fullName evidence="1">Uncharacterized protein</fullName>
    </submittedName>
</protein>
<dbReference type="Proteomes" id="UP001177670">
    <property type="component" value="Unassembled WGS sequence"/>
</dbReference>
<name>A0AA40FLM6_9HYME</name>
<keyword evidence="2" id="KW-1185">Reference proteome</keyword>
<organism evidence="1 2">
    <name type="scientific">Melipona bicolor</name>
    <dbReference type="NCBI Taxonomy" id="60889"/>
    <lineage>
        <taxon>Eukaryota</taxon>
        <taxon>Metazoa</taxon>
        <taxon>Ecdysozoa</taxon>
        <taxon>Arthropoda</taxon>
        <taxon>Hexapoda</taxon>
        <taxon>Insecta</taxon>
        <taxon>Pterygota</taxon>
        <taxon>Neoptera</taxon>
        <taxon>Endopterygota</taxon>
        <taxon>Hymenoptera</taxon>
        <taxon>Apocrita</taxon>
        <taxon>Aculeata</taxon>
        <taxon>Apoidea</taxon>
        <taxon>Anthophila</taxon>
        <taxon>Apidae</taxon>
        <taxon>Melipona</taxon>
    </lineage>
</organism>
<dbReference type="AlphaFoldDB" id="A0AA40FLM6"/>